<evidence type="ECO:0000256" key="3">
    <source>
        <dbReference type="PROSITE-ProRule" id="PRU00339"/>
    </source>
</evidence>
<feature type="region of interest" description="Disordered" evidence="4">
    <location>
        <begin position="208"/>
        <end position="247"/>
    </location>
</feature>
<reference evidence="6" key="3">
    <citation type="submission" date="2025-08" db="UniProtKB">
        <authorList>
            <consortium name="RefSeq"/>
        </authorList>
    </citation>
    <scope>IDENTIFICATION</scope>
    <source>
        <strain evidence="6">NI907</strain>
    </source>
</reference>
<feature type="repeat" description="TPR" evidence="3">
    <location>
        <begin position="658"/>
        <end position="691"/>
    </location>
</feature>
<evidence type="ECO:0000256" key="1">
    <source>
        <dbReference type="ARBA" id="ARBA00022803"/>
    </source>
</evidence>
<gene>
    <name evidence="6" type="ORF">PgNI_09956</name>
</gene>
<reference evidence="6" key="1">
    <citation type="journal article" date="2019" name="Mol. Biol. Evol.">
        <title>Blast fungal genomes show frequent chromosomal changes, gene gains and losses, and effector gene turnover.</title>
        <authorList>
            <person name="Gomez Luciano L.B."/>
            <person name="Jason Tsai I."/>
            <person name="Chuma I."/>
            <person name="Tosa Y."/>
            <person name="Chen Y.H."/>
            <person name="Li J.Y."/>
            <person name="Li M.Y."/>
            <person name="Jade Lu M.Y."/>
            <person name="Nakayashiki H."/>
            <person name="Li W.H."/>
        </authorList>
    </citation>
    <scope>NUCLEOTIDE SEQUENCE</scope>
    <source>
        <strain evidence="6">NI907</strain>
    </source>
</reference>
<dbReference type="GeneID" id="41964845"/>
<accession>A0A6P8ASP6</accession>
<dbReference type="Pfam" id="PF14559">
    <property type="entry name" value="TPR_19"/>
    <property type="match status" value="1"/>
</dbReference>
<name>A0A6P8ASP6_PYRGI</name>
<sequence length="850" mass="93492">MSRPLAQSAAMAPGSSGANVAALLRQAVLYHLDNSAHENALFFAERLAAQDPRSPESAFLLALCHFRLGDFLSAHDASKDDLKGAGLRSLHIGRAYIFAQSCLALERYRDGAIALERCRPQWPHKTTFGKHTASTRSLIPDAAALNCLLGKLYQGLEDKNRAVSCFEDALKLNPFMWDAFTSLCDMGVHIKVPNIFKVTDKLVRAVDSDDKATVNDKEPSSSAPSEPLPRKSALRSAPTDTSDPFDQPRAVAFQDRQALGNLVAAEAEENEFLQKIAAARSRMAAASGPSGASDLLDTPPAPSAPVEMNASRGGAHHEPPHAPMRKTRAAHTIEPAPSDAPPRMGYRGITKRRANLDPNAEVAPATEQPASQMLRTSASSLLGAEQRKRTISGHPVQSRPGVTEEPGAPQRRSARLNMFKQPSTAKPNAATAPITTTSTREMKKARPAISRIMRPGSSGSSVGRVVSGNRKPVEENTMDVDHVEPPKMRDAVQPPLGPTRTLEVDGHSTARLEEALRLLMDLLKRLGTGYLALSQYQCSEAVQAFSSIPRAHVDTPWVLAHIGRAQYEQTKYAEAEASFKRLRILAPNRLEDMEVYSTVLWHLKKETEASFLAHELVDIAWHSPHAWCALGNAWSLASDREQALRCFKRATQLDAKFAYAYTLQGHEHFVSEEYDKALTSYRHAIAADRRHYNAYYGIGRVYEKLGNYDKAYTHFHAASVIHPTNAVLICCIGTALEKQKQVVQALQFFTKATELAPRAAQTRFMKARALLALGQLHEAQKELMILKDLAPDEATVHFLLGKLYKTLNDKNTAVHHFTIALSLDPKASQLIKKAIESLEDDECYDDSMVQ</sequence>
<reference evidence="6" key="2">
    <citation type="submission" date="2019-10" db="EMBL/GenBank/DDBJ databases">
        <authorList>
            <consortium name="NCBI Genome Project"/>
        </authorList>
    </citation>
    <scope>NUCLEOTIDE SEQUENCE</scope>
    <source>
        <strain evidence="6">NI907</strain>
    </source>
</reference>
<feature type="repeat" description="TPR" evidence="3">
    <location>
        <begin position="624"/>
        <end position="657"/>
    </location>
</feature>
<feature type="repeat" description="TPR" evidence="3">
    <location>
        <begin position="726"/>
        <end position="759"/>
    </location>
</feature>
<evidence type="ECO:0000256" key="2">
    <source>
        <dbReference type="ARBA" id="ARBA00038210"/>
    </source>
</evidence>
<dbReference type="PROSITE" id="PS50005">
    <property type="entry name" value="TPR"/>
    <property type="match status" value="6"/>
</dbReference>
<feature type="repeat" description="TPR" evidence="3">
    <location>
        <begin position="692"/>
        <end position="725"/>
    </location>
</feature>
<dbReference type="KEGG" id="pgri:PgNI_09956"/>
<dbReference type="GO" id="GO:0051301">
    <property type="term" value="P:cell division"/>
    <property type="evidence" value="ECO:0007669"/>
    <property type="project" value="TreeGrafter"/>
</dbReference>
<dbReference type="SUPFAM" id="SSF81901">
    <property type="entry name" value="HCP-like"/>
    <property type="match status" value="1"/>
</dbReference>
<dbReference type="Pfam" id="PF13432">
    <property type="entry name" value="TPR_16"/>
    <property type="match status" value="1"/>
</dbReference>
<dbReference type="Gene3D" id="1.25.40.10">
    <property type="entry name" value="Tetratricopeptide repeat domain"/>
    <property type="match status" value="4"/>
</dbReference>
<dbReference type="PANTHER" id="PTHR12558">
    <property type="entry name" value="CELL DIVISION CYCLE 16,23,27"/>
    <property type="match status" value="1"/>
</dbReference>
<evidence type="ECO:0000313" key="6">
    <source>
        <dbReference type="RefSeq" id="XP_030977927.1"/>
    </source>
</evidence>
<dbReference type="Proteomes" id="UP000515153">
    <property type="component" value="Unplaced"/>
</dbReference>
<dbReference type="GO" id="GO:0031145">
    <property type="term" value="P:anaphase-promoting complex-dependent catabolic process"/>
    <property type="evidence" value="ECO:0007669"/>
    <property type="project" value="TreeGrafter"/>
</dbReference>
<dbReference type="AlphaFoldDB" id="A0A6P8ASP6"/>
<dbReference type="GO" id="GO:0005737">
    <property type="term" value="C:cytoplasm"/>
    <property type="evidence" value="ECO:0007669"/>
    <property type="project" value="TreeGrafter"/>
</dbReference>
<feature type="compositionally biased region" description="Basic and acidic residues" evidence="4">
    <location>
        <begin position="208"/>
        <end position="219"/>
    </location>
</feature>
<feature type="repeat" description="TPR" evidence="3">
    <location>
        <begin position="794"/>
        <end position="827"/>
    </location>
</feature>
<keyword evidence="5" id="KW-1185">Reference proteome</keyword>
<evidence type="ECO:0000256" key="4">
    <source>
        <dbReference type="SAM" id="MobiDB-lite"/>
    </source>
</evidence>
<dbReference type="OrthoDB" id="329563at2759"/>
<dbReference type="PANTHER" id="PTHR12558:SF13">
    <property type="entry name" value="CELL DIVISION CYCLE PROTEIN 27 HOMOLOG"/>
    <property type="match status" value="1"/>
</dbReference>
<dbReference type="GO" id="GO:0016567">
    <property type="term" value="P:protein ubiquitination"/>
    <property type="evidence" value="ECO:0007669"/>
    <property type="project" value="TreeGrafter"/>
</dbReference>
<dbReference type="Pfam" id="PF13181">
    <property type="entry name" value="TPR_8"/>
    <property type="match status" value="1"/>
</dbReference>
<proteinExistence type="inferred from homology"/>
<dbReference type="RefSeq" id="XP_030977927.1">
    <property type="nucleotide sequence ID" value="XM_031129937.1"/>
</dbReference>
<dbReference type="Pfam" id="PF12895">
    <property type="entry name" value="ANAPC3"/>
    <property type="match status" value="1"/>
</dbReference>
<comment type="similarity">
    <text evidence="2">Belongs to the APC3/CDC27 family.</text>
</comment>
<dbReference type="GO" id="GO:0007091">
    <property type="term" value="P:metaphase/anaphase transition of mitotic cell cycle"/>
    <property type="evidence" value="ECO:0007669"/>
    <property type="project" value="TreeGrafter"/>
</dbReference>
<dbReference type="PROSITE" id="PS50293">
    <property type="entry name" value="TPR_REGION"/>
    <property type="match status" value="1"/>
</dbReference>
<feature type="repeat" description="TPR" evidence="3">
    <location>
        <begin position="143"/>
        <end position="176"/>
    </location>
</feature>
<dbReference type="InterPro" id="IPR019734">
    <property type="entry name" value="TPR_rpt"/>
</dbReference>
<dbReference type="SMART" id="SM00028">
    <property type="entry name" value="TPR"/>
    <property type="match status" value="8"/>
</dbReference>
<organism evidence="5 6">
    <name type="scientific">Pyricularia grisea</name>
    <name type="common">Crabgrass-specific blast fungus</name>
    <name type="synonym">Magnaporthe grisea</name>
    <dbReference type="NCBI Taxonomy" id="148305"/>
    <lineage>
        <taxon>Eukaryota</taxon>
        <taxon>Fungi</taxon>
        <taxon>Dikarya</taxon>
        <taxon>Ascomycota</taxon>
        <taxon>Pezizomycotina</taxon>
        <taxon>Sordariomycetes</taxon>
        <taxon>Sordariomycetidae</taxon>
        <taxon>Magnaporthales</taxon>
        <taxon>Pyriculariaceae</taxon>
        <taxon>Pyricularia</taxon>
    </lineage>
</organism>
<dbReference type="InterPro" id="IPR011990">
    <property type="entry name" value="TPR-like_helical_dom_sf"/>
</dbReference>
<protein>
    <submittedName>
        <fullName evidence="6">Uncharacterized protein</fullName>
    </submittedName>
</protein>
<evidence type="ECO:0000313" key="5">
    <source>
        <dbReference type="Proteomes" id="UP000515153"/>
    </source>
</evidence>
<dbReference type="SUPFAM" id="SSF48452">
    <property type="entry name" value="TPR-like"/>
    <property type="match status" value="2"/>
</dbReference>
<dbReference type="GO" id="GO:0005680">
    <property type="term" value="C:anaphase-promoting complex"/>
    <property type="evidence" value="ECO:0007669"/>
    <property type="project" value="TreeGrafter"/>
</dbReference>
<feature type="region of interest" description="Disordered" evidence="4">
    <location>
        <begin position="384"/>
        <end position="412"/>
    </location>
</feature>
<feature type="region of interest" description="Disordered" evidence="4">
    <location>
        <begin position="286"/>
        <end position="323"/>
    </location>
</feature>
<keyword evidence="1 3" id="KW-0802">TPR repeat</keyword>